<reference evidence="2 3" key="1">
    <citation type="submission" date="2018-05" db="EMBL/GenBank/DDBJ databases">
        <title>Genomic diversity of pathogens causing Blackleg of Potato in Pakistan.</title>
        <authorList>
            <person name="Sarfraz S."/>
            <person name="Riaz K."/>
            <person name="Oulghazi S."/>
            <person name="Cigna J."/>
            <person name="Sahi S.T."/>
            <person name="Khan S.H."/>
            <person name="Hameed A."/>
            <person name="Faure D."/>
        </authorList>
    </citation>
    <scope>NUCLEOTIDE SEQUENCE [LARGE SCALE GENOMIC DNA]</scope>
    <source>
        <strain evidence="2 3">SS70</strain>
    </source>
</reference>
<accession>A0AAX1C537</accession>
<comment type="caution">
    <text evidence="2">The sequence shown here is derived from an EMBL/GenBank/DDBJ whole genome shotgun (WGS) entry which is preliminary data.</text>
</comment>
<name>A0AAX1C537_9GAMM</name>
<proteinExistence type="predicted"/>
<dbReference type="EMBL" id="QESZ01000018">
    <property type="protein sequence ID" value="PWD72538.1"/>
    <property type="molecule type" value="Genomic_DNA"/>
</dbReference>
<sequence>MAIDFFNKSMQEQPLMKKFLLSVLIAATFSAAADPVPQKIEELIKVYQTKSHSLEGGKLTIVIKKPQITEETIRLFFNGVCSGQFDKNPWPPETITSVVMLNADGNQGYTVKGGGKECKKLGPMLGDEADAYIKSLIYAN</sequence>
<dbReference type="RefSeq" id="WP_051119501.1">
    <property type="nucleotide sequence ID" value="NZ_CP162003.1"/>
</dbReference>
<evidence type="ECO:0000313" key="3">
    <source>
        <dbReference type="Proteomes" id="UP000245055"/>
    </source>
</evidence>
<evidence type="ECO:0000256" key="1">
    <source>
        <dbReference type="SAM" id="SignalP"/>
    </source>
</evidence>
<keyword evidence="1" id="KW-0732">Signal</keyword>
<organism evidence="2 3">
    <name type="scientific">Dickeya dianthicola</name>
    <dbReference type="NCBI Taxonomy" id="204039"/>
    <lineage>
        <taxon>Bacteria</taxon>
        <taxon>Pseudomonadati</taxon>
        <taxon>Pseudomonadota</taxon>
        <taxon>Gammaproteobacteria</taxon>
        <taxon>Enterobacterales</taxon>
        <taxon>Pectobacteriaceae</taxon>
        <taxon>Dickeya</taxon>
    </lineage>
</organism>
<dbReference type="Proteomes" id="UP000245055">
    <property type="component" value="Unassembled WGS sequence"/>
</dbReference>
<dbReference type="AlphaFoldDB" id="A0AAX1C537"/>
<protein>
    <submittedName>
        <fullName evidence="2">Uncharacterized protein</fullName>
    </submittedName>
</protein>
<feature type="chain" id="PRO_5044004622" evidence="1">
    <location>
        <begin position="34"/>
        <end position="140"/>
    </location>
</feature>
<gene>
    <name evidence="2" type="ORF">DF213_13300</name>
</gene>
<evidence type="ECO:0000313" key="2">
    <source>
        <dbReference type="EMBL" id="PWD72538.1"/>
    </source>
</evidence>
<feature type="signal peptide" evidence="1">
    <location>
        <begin position="1"/>
        <end position="33"/>
    </location>
</feature>